<dbReference type="Proteomes" id="UP001165960">
    <property type="component" value="Unassembled WGS sequence"/>
</dbReference>
<proteinExistence type="predicted"/>
<sequence>MTFNKLPYSHAPCNVQVELTVYPMFDGGRGALKLPFTLTRGQEVMDALNLFLRQHHIHATLTTSLLSLINDAIRSTMKSRVNEAFLKRISDKTEEDIKTDALKFNKKFLRKKGSIEEQDTFPVAIRCLCASSQDSGILLHLVKLEDAYNQAYTCRMKNWDSQIELITLQQHDEIQDMRQNLSDQALNAKRLQFSKDFEMLRQTRDAELSELRENQKSEFRQWVGLLYSTYQTWLTKDASIENHQEFSEQFGEWFGSINDLTRAAFQYYFPDKEKVSKELCGVLGLDKRSSSSTLATPNNEDDVTQKRSSSNTDPAFSELKAMGFGEIDARCALRLANGNMDAAIALLLDLPEQLQIEIQRESTQSMRPKTPSADAKASINLLDMTRNWIGKTLESLSREDSKNGSSSAPKELKVSFTAVLGSHLRTPYQITLTASDPLKENTEETRINTLTLLYKPELTFRLVFFHPKYAPKYHLGRVANTWLFEACSSSNELHFPSLSYQLAAALDKLQSSKASLQEGDFIITRHSNLPNTHVIVHMALDHPNSSFPEDLNQRALLISGIRSLLTTAQRYGASKLVLPSPELNAPTAPVSLSQKLAASSNPNMDPSIAAKIKLSEMFFKCIKGLLLETNRSGSVPYPVLSGATIFPVLGVTFLMPPATNVLLFKKTRTCIRVAFNP</sequence>
<organism evidence="1 2">
    <name type="scientific">Entomophthora muscae</name>
    <dbReference type="NCBI Taxonomy" id="34485"/>
    <lineage>
        <taxon>Eukaryota</taxon>
        <taxon>Fungi</taxon>
        <taxon>Fungi incertae sedis</taxon>
        <taxon>Zoopagomycota</taxon>
        <taxon>Entomophthoromycotina</taxon>
        <taxon>Entomophthoromycetes</taxon>
        <taxon>Entomophthorales</taxon>
        <taxon>Entomophthoraceae</taxon>
        <taxon>Entomophthora</taxon>
    </lineage>
</organism>
<name>A0ACC2RWH6_9FUNG</name>
<dbReference type="EMBL" id="QTSX02006444">
    <property type="protein sequence ID" value="KAJ9054459.1"/>
    <property type="molecule type" value="Genomic_DNA"/>
</dbReference>
<evidence type="ECO:0000313" key="2">
    <source>
        <dbReference type="Proteomes" id="UP001165960"/>
    </source>
</evidence>
<reference evidence="1" key="1">
    <citation type="submission" date="2022-04" db="EMBL/GenBank/DDBJ databases">
        <title>Genome of the entomopathogenic fungus Entomophthora muscae.</title>
        <authorList>
            <person name="Elya C."/>
            <person name="Lovett B.R."/>
            <person name="Lee E."/>
            <person name="Macias A.M."/>
            <person name="Hajek A.E."/>
            <person name="De Bivort B.L."/>
            <person name="Kasson M.T."/>
            <person name="De Fine Licht H.H."/>
            <person name="Stajich J.E."/>
        </authorList>
    </citation>
    <scope>NUCLEOTIDE SEQUENCE</scope>
    <source>
        <strain evidence="1">Berkeley</strain>
    </source>
</reference>
<keyword evidence="2" id="KW-1185">Reference proteome</keyword>
<gene>
    <name evidence="1" type="ORF">DSO57_1014298</name>
</gene>
<accession>A0ACC2RWH6</accession>
<comment type="caution">
    <text evidence="1">The sequence shown here is derived from an EMBL/GenBank/DDBJ whole genome shotgun (WGS) entry which is preliminary data.</text>
</comment>
<evidence type="ECO:0000313" key="1">
    <source>
        <dbReference type="EMBL" id="KAJ9054459.1"/>
    </source>
</evidence>
<protein>
    <submittedName>
        <fullName evidence="1">Uncharacterized protein</fullName>
    </submittedName>
</protein>